<feature type="transmembrane region" description="Helical" evidence="1">
    <location>
        <begin position="229"/>
        <end position="252"/>
    </location>
</feature>
<keyword evidence="1" id="KW-0812">Transmembrane</keyword>
<keyword evidence="3" id="KW-1185">Reference proteome</keyword>
<sequence length="283" mass="29793">MPDVGPTAVLPLRPLTIGELIDSAVLLLRDHARVLVPVALVLTVLEQLLLYPLRLVAGVEPPGYLPDINKLSAYWFLLAVGAASEALIIALLGNLSARAAGTVLIEPAGQVRRMRLLQPYGARFAVTALVALLAGAIMFGAALVVPAWLIAFALLGSVVPAIALERIGPFRALVRSGALALRSGGRAGAVRLLGYLVWWIVRVGLAVGIVSGLGSIGLLDPDWKVPVSLAVWAAVNSVAYPAIACLDAVIYLETRIRTEGLDIVIARARQSGRPLVIPTAGRR</sequence>
<organism evidence="2 3">
    <name type="scientific">Plantactinospora soyae</name>
    <dbReference type="NCBI Taxonomy" id="1544732"/>
    <lineage>
        <taxon>Bacteria</taxon>
        <taxon>Bacillati</taxon>
        <taxon>Actinomycetota</taxon>
        <taxon>Actinomycetes</taxon>
        <taxon>Micromonosporales</taxon>
        <taxon>Micromonosporaceae</taxon>
        <taxon>Plantactinospora</taxon>
    </lineage>
</organism>
<feature type="transmembrane region" description="Helical" evidence="1">
    <location>
        <begin position="73"/>
        <end position="92"/>
    </location>
</feature>
<feature type="transmembrane region" description="Helical" evidence="1">
    <location>
        <begin position="34"/>
        <end position="53"/>
    </location>
</feature>
<keyword evidence="1" id="KW-1133">Transmembrane helix</keyword>
<name>A0A927QWU7_9ACTN</name>
<feature type="transmembrane region" description="Helical" evidence="1">
    <location>
        <begin position="145"/>
        <end position="164"/>
    </location>
</feature>
<proteinExistence type="predicted"/>
<feature type="transmembrane region" description="Helical" evidence="1">
    <location>
        <begin position="120"/>
        <end position="139"/>
    </location>
</feature>
<feature type="transmembrane region" description="Helical" evidence="1">
    <location>
        <begin position="192"/>
        <end position="217"/>
    </location>
</feature>
<dbReference type="RefSeq" id="WP_192767184.1">
    <property type="nucleotide sequence ID" value="NZ_JADBEB010000001.1"/>
</dbReference>
<dbReference type="EMBL" id="JADBEB010000001">
    <property type="protein sequence ID" value="MBE1487320.1"/>
    <property type="molecule type" value="Genomic_DNA"/>
</dbReference>
<evidence type="ECO:0008006" key="4">
    <source>
        <dbReference type="Google" id="ProtNLM"/>
    </source>
</evidence>
<gene>
    <name evidence="2" type="ORF">H4W31_002958</name>
</gene>
<reference evidence="2" key="1">
    <citation type="submission" date="2020-10" db="EMBL/GenBank/DDBJ databases">
        <title>Sequencing the genomes of 1000 actinobacteria strains.</title>
        <authorList>
            <person name="Klenk H.-P."/>
        </authorList>
    </citation>
    <scope>NUCLEOTIDE SEQUENCE</scope>
    <source>
        <strain evidence="2">DSM 46832</strain>
    </source>
</reference>
<dbReference type="AlphaFoldDB" id="A0A927QWU7"/>
<evidence type="ECO:0000313" key="3">
    <source>
        <dbReference type="Proteomes" id="UP000649753"/>
    </source>
</evidence>
<evidence type="ECO:0000256" key="1">
    <source>
        <dbReference type="SAM" id="Phobius"/>
    </source>
</evidence>
<comment type="caution">
    <text evidence="2">The sequence shown here is derived from an EMBL/GenBank/DDBJ whole genome shotgun (WGS) entry which is preliminary data.</text>
</comment>
<accession>A0A927QWU7</accession>
<keyword evidence="1" id="KW-0472">Membrane</keyword>
<evidence type="ECO:0000313" key="2">
    <source>
        <dbReference type="EMBL" id="MBE1487320.1"/>
    </source>
</evidence>
<protein>
    <recommendedName>
        <fullName evidence="4">Glycerophosphoryl diester phosphodiesterase membrane domain-containing protein</fullName>
    </recommendedName>
</protein>
<dbReference type="Proteomes" id="UP000649753">
    <property type="component" value="Unassembled WGS sequence"/>
</dbReference>